<dbReference type="FunFam" id="2.130.10.10:FF:000651">
    <property type="entry name" value="RaBConnectin related"/>
    <property type="match status" value="1"/>
</dbReference>
<dbReference type="Proteomes" id="UP000835052">
    <property type="component" value="Unassembled WGS sequence"/>
</dbReference>
<feature type="repeat" description="WD" evidence="1">
    <location>
        <begin position="2942"/>
        <end position="2976"/>
    </location>
</feature>
<dbReference type="InterPro" id="IPR036322">
    <property type="entry name" value="WD40_repeat_dom_sf"/>
</dbReference>
<comment type="caution">
    <text evidence="4">The sequence shown here is derived from an EMBL/GenBank/DDBJ whole genome shotgun (WGS) entry which is preliminary data.</text>
</comment>
<dbReference type="EMBL" id="CAJGYM010000006">
    <property type="protein sequence ID" value="CAD6187487.1"/>
    <property type="molecule type" value="Genomic_DNA"/>
</dbReference>
<organism evidence="4 5">
    <name type="scientific">Caenorhabditis auriculariae</name>
    <dbReference type="NCBI Taxonomy" id="2777116"/>
    <lineage>
        <taxon>Eukaryota</taxon>
        <taxon>Metazoa</taxon>
        <taxon>Ecdysozoa</taxon>
        <taxon>Nematoda</taxon>
        <taxon>Chromadorea</taxon>
        <taxon>Rhabditida</taxon>
        <taxon>Rhabditina</taxon>
        <taxon>Rhabditomorpha</taxon>
        <taxon>Rhabditoidea</taxon>
        <taxon>Rhabditidae</taxon>
        <taxon>Peloderinae</taxon>
        <taxon>Caenorhabditis</taxon>
    </lineage>
</organism>
<dbReference type="PROSITE" id="PS50294">
    <property type="entry name" value="WD_REPEATS_REGION"/>
    <property type="match status" value="1"/>
</dbReference>
<feature type="region of interest" description="Disordered" evidence="2">
    <location>
        <begin position="2360"/>
        <end position="2395"/>
    </location>
</feature>
<dbReference type="GO" id="GO:0043291">
    <property type="term" value="C:RAVE complex"/>
    <property type="evidence" value="ECO:0007669"/>
    <property type="project" value="TreeGrafter"/>
</dbReference>
<dbReference type="GO" id="GO:0007035">
    <property type="term" value="P:vacuolar acidification"/>
    <property type="evidence" value="ECO:0007669"/>
    <property type="project" value="TreeGrafter"/>
</dbReference>
<feature type="repeat" description="WD" evidence="1">
    <location>
        <begin position="2891"/>
        <end position="2932"/>
    </location>
</feature>
<dbReference type="SUPFAM" id="SSF50978">
    <property type="entry name" value="WD40 repeat-like"/>
    <property type="match status" value="2"/>
</dbReference>
<accession>A0A8S1GV87</accession>
<evidence type="ECO:0000256" key="1">
    <source>
        <dbReference type="PROSITE-ProRule" id="PRU00221"/>
    </source>
</evidence>
<dbReference type="InterPro" id="IPR015943">
    <property type="entry name" value="WD40/YVTN_repeat-like_dom_sf"/>
</dbReference>
<dbReference type="PANTHER" id="PTHR13950">
    <property type="entry name" value="RABCONNECTIN-RELATED"/>
    <property type="match status" value="1"/>
</dbReference>
<dbReference type="Pfam" id="PF00400">
    <property type="entry name" value="WD40"/>
    <property type="match status" value="3"/>
</dbReference>
<gene>
    <name evidence="4" type="ORF">CAUJ_LOCUS3406</name>
</gene>
<keyword evidence="5" id="KW-1185">Reference proteome</keyword>
<dbReference type="Pfam" id="PF12234">
    <property type="entry name" value="Rav1p_C"/>
    <property type="match status" value="1"/>
</dbReference>
<reference evidence="4" key="1">
    <citation type="submission" date="2020-10" db="EMBL/GenBank/DDBJ databases">
        <authorList>
            <person name="Kikuchi T."/>
        </authorList>
    </citation>
    <scope>NUCLEOTIDE SEQUENCE</scope>
    <source>
        <strain evidence="4">NKZ352</strain>
    </source>
</reference>
<dbReference type="Gene3D" id="2.130.10.10">
    <property type="entry name" value="YVTN repeat-like/Quinoprotein amine dehydrogenase"/>
    <property type="match status" value="3"/>
</dbReference>
<dbReference type="PROSITE" id="PS50082">
    <property type="entry name" value="WD_REPEATS_2"/>
    <property type="match status" value="3"/>
</dbReference>
<dbReference type="InterPro" id="IPR052208">
    <property type="entry name" value="DmX-like/RAVE_component"/>
</dbReference>
<feature type="repeat" description="WD" evidence="1">
    <location>
        <begin position="2752"/>
        <end position="2783"/>
    </location>
</feature>
<dbReference type="InterPro" id="IPR022033">
    <property type="entry name" value="Rav1p_C"/>
</dbReference>
<proteinExistence type="predicted"/>
<name>A0A8S1GV87_9PELO</name>
<evidence type="ECO:0000313" key="4">
    <source>
        <dbReference type="EMBL" id="CAD6187487.1"/>
    </source>
</evidence>
<evidence type="ECO:0000313" key="5">
    <source>
        <dbReference type="Proteomes" id="UP000835052"/>
    </source>
</evidence>
<dbReference type="PANTHER" id="PTHR13950:SF9">
    <property type="entry name" value="RABCONNECTIN-3A"/>
    <property type="match status" value="1"/>
</dbReference>
<keyword evidence="1" id="KW-0853">WD repeat</keyword>
<protein>
    <recommendedName>
        <fullName evidence="3">RAVE complex protein Rav1 C-terminal domain-containing protein</fullName>
    </recommendedName>
</protein>
<feature type="domain" description="RAVE complex protein Rav1 C-terminal" evidence="3">
    <location>
        <begin position="1565"/>
        <end position="1841"/>
    </location>
</feature>
<feature type="compositionally biased region" description="Polar residues" evidence="2">
    <location>
        <begin position="2378"/>
        <end position="2395"/>
    </location>
</feature>
<dbReference type="InterPro" id="IPR001680">
    <property type="entry name" value="WD40_rpt"/>
</dbReference>
<dbReference type="OrthoDB" id="342131at2759"/>
<feature type="region of interest" description="Disordered" evidence="2">
    <location>
        <begin position="1970"/>
        <end position="2003"/>
    </location>
</feature>
<evidence type="ECO:0000256" key="2">
    <source>
        <dbReference type="SAM" id="MobiDB-lite"/>
    </source>
</evidence>
<feature type="compositionally biased region" description="Acidic residues" evidence="2">
    <location>
        <begin position="1973"/>
        <end position="1985"/>
    </location>
</feature>
<evidence type="ECO:0000259" key="3">
    <source>
        <dbReference type="Pfam" id="PF12234"/>
    </source>
</evidence>
<feature type="region of interest" description="Disordered" evidence="2">
    <location>
        <begin position="1457"/>
        <end position="1477"/>
    </location>
</feature>
<sequence>MNAHQIITGALNDGENVYSIGSVEGITFTACAVGSDVVILGPDFNRVQVVPECSHNQQLVSSVSCCQDTGKIAVTYGNVVRILEATNIHVIDKPTGSSAACQYNWVETHCFTVKGTVTTVLWNMEGMRMLFVIGNEMMLYQHRSVSCTSRAGSSAPVMFCIAEEEVQETHSWDVVWNIDLSEHPKYIKYSPDGTYLAVAGEFERFVKIFYQSSEETPDSNILDFSFVSLNHPAPVRGFEWRRTGRYMPRKCIQAALISWCADNTSRIWKETPPPELSIIDLSGDGGEPGWDKTRPKRIFGKHIRVKKTKNRIITKLKTMLKPDNEAGLGLRAQIGKSPSFNDLQSHNMCHTNVEFHLAGTVNAETDVLLVPSLEGNVQKPLCVHWLNNKELVFSVGAEKLLAEAVLMESDSQGTSCGTSPERDEKFEVNGHAERLVGDINDGTSSENPSSKDILDVKLEILLRQWSKTNDILFTFHPIDGSLLTWTVEWMDDLHRQPVISYSSRFPGALPTSDAGSIQSTLNTFNPHEPLYIDVLRRDLDSKEAENAQQRLSESSVANTIHVLTSHDNGTLNLWHMAVDENSFFSQILNITHISRMCGHRFRIRQVIAHPVLPLLLTTSKFESKNDIEDPKLDYLSEVILWKISPVGPLCKTGGVKELARVGNSLREGFSILSWIPAILPSCTLGTVCNSPSSCFIANDGNCLVIYQAVIDARGLLAELSNADSSTFGGIIESETDEETASLTPSPRKTFAPSFLREFNVVSTQSTAKPGCVLEIGRIEDEMLRNIDISFLHVFQARLVISETSEETEEVVPMGSVIDRSKNAVFSDQYYIVMVQKDDDGENILMYSLTISSQEPQPIPTFDTEILPDEKDGLRPKSPLAVSMAKLKFEAELVCRQKFPLPSGTRIKQVSPAAGHLSSSSLYPACEAPYVLISSDEDDSVRFWRCERNKDSSSSNKYEWREWNMISDNRPSELGIEGSIYGVSAAHSGRLACAYDSESVSGDSNSVEIAVFECESSGGVEWLREDTLSIRNISTFCNKNFDLFHGIRPGSPRYERATSLSPRTDFGVITRLRSSFRGLSFALPNGPSEDLVRAMTLNARHEHEIPPISIQKMIRLDWVSTEDGSHMLTAGVGAKIYVYTQISQDLAQQNVALMKDSETTMRRPSLRKASSLLPNMHAHSRLTRWVCIRLLELDSTDGLPPIPTSLSWARDGLLIVGMQSEMRVYNQWNFEPHDLKNGLDMTRRATNPHIVSLPVSTSHSMLDQLHKKKEALATSRSRVILDLVTTMNKNHQIKEQESDAILHALSSEGLFEAARLSSPILPQYHPKQLIVLLNAGKTKRVKAILLHVLNALRQRQVTIRNPLSRAASIRRMSTVDMSEEIGAAKIGDVTRNMTFDEDSLDYDEIDEIAPLPLYALLAADNDTEDSGDKADGMISKAHSGYDSLFTEEAIDDAELDAALTDSDSSTPRSRHTSLSSDSSRIEHKIVSTQFTAKHNRVLTELLTHTHLPGLSSVDQMHLLAMADTLSHFSSNVIDKLTAANAAMQPVVQSVLGDSSASGYATAAAGVETLDECGLRYLMAMKQHEYLLVCLPLNQRVELKMKGLSSSHIIWAQHSETETELLNAVPGIQKANPTWDELRSLGIAWWLKNTSSLKICIEKLAKAAFQQNQDPMDASLFYLALRKKNVLTHLFKTSRNQMMSEFFQNDFNTDHWKKVAAKNAFVLMSKQRFQHAAAFFLLSGSLKDAMQTILTKCNDLQLALVVLRLYENDIDTQQAIMKEILCREVLGTTPDDFETNRGKTDEDVVLSRHASKDPFERSMAYWILKDYARAAHTLVEEAHGERNQNTSLSDIFNFYAYLRRHPLVVRQRLTDSGAQVGSTEKFLSVGKQLETVVTPAERRLYFRTAAEHMARGCPMLALDVLSRLPKRISLIRDFDEALRTLLGDEKKTNTSSNPPRQSFEVDWSAPTNVLKNDDLDLGWSDDEDEEKQEEKSKEPEIVAQENESSEKVAMPEAVDIIAQHMKFVASIRILTEELSTLASGFEVDGGQLRYQLFHWLEKEVDVLQNTCDYRFQFHSGCDLDEEETALSNSAEPSDVSLHEALKHDRAEMLSRLKYAARRRKWLTSNQKLLRSFTSFCALHSAQNHRLTSALMELLLLLLEVQKDTGVQHLNEPVPDMNSFPLLEASVSSAKMFVSSPLSFIENQCYDLLAAISQMHTAPSMDRNLQTCYMLYNLSQGLSSCLYQSLCDVEQIFSSSRLLYNDGKSGALTKRTRMTSSSEDLRVSTAPVKWPGVQSLIALLNREKDDEVPHLRLLLIESFVAITMSLFCFALAAYDARWLYRLSIHDIDPGKFGLIFGGGGEKRLKTAPPVRPPRPSAPRSKNVSEGSNASGENTNDANVSRSRLNLRVIGTESVQQQSTPNPAPAEQVITKWVPPHKNIVQLFAEKPSLDADEALGVSYDSDEESDDYDVDDDENERCENAVPTSFAWQLMRLALIEQYLHRIRQFLMLAGYDPHDIPGLAPRIEVILRLLTSWSNQQHHLLKNFPGGMPQDLLPNMDVDLTDAHLGATIKKYAVVVQRNNTPFESEDRKVQPMQRLWAYLVREDHLQPIFIRYIFAAKSQMENPHSDRGDLLTGIENQALPEAYKIIQKDHEPIVAFSCNQEKPGLVVVSNGRELQEMDISDIFNDAPDYTSWVWNRAELDMNTLMARKDPLRDNDDYQLFTENSSTTAPSTRTATLLTPWIVDRSRRGLQKLLKRNVAGVRRIDSHPSAPYYVTGSSDGSIKVWRWGGKDVVYTARVAGQHAKVSKISFSCNGNKFAAVDGDGMLCLWQACQSTEQRKPFFSQRCHNKSASDVRFLGHSSSVLITAGASSLDYNLGLWDTLLPQNRALVHTWVAHTEGATCAMYLPNQQTIVSGGRHGDICFWDIRQRQLRHTIKAFDATQIVKSLVTDVSQDLIVAGSSDGDVKVWSADANPQLMYVLPGEHATKGGFSFRQVGQQAVQGVQQMFIDHSMRLFSCGADASLKFRTLPSVYNMTNLV</sequence>
<dbReference type="SMART" id="SM00320">
    <property type="entry name" value="WD40"/>
    <property type="match status" value="9"/>
</dbReference>